<evidence type="ECO:0000313" key="12">
    <source>
        <dbReference type="EMBL" id="PWN30140.1"/>
    </source>
</evidence>
<feature type="region of interest" description="Disordered" evidence="11">
    <location>
        <begin position="1"/>
        <end position="24"/>
    </location>
</feature>
<keyword evidence="7" id="KW-0496">Mitochondrion</keyword>
<dbReference type="AlphaFoldDB" id="A0A316UXW3"/>
<keyword evidence="6" id="KW-1133">Transmembrane helix</keyword>
<evidence type="ECO:0000256" key="8">
    <source>
        <dbReference type="ARBA" id="ARBA00023136"/>
    </source>
</evidence>
<reference evidence="12 13" key="1">
    <citation type="journal article" date="2018" name="Mol. Biol. Evol.">
        <title>Broad Genomic Sampling Reveals a Smut Pathogenic Ancestry of the Fungal Clade Ustilaginomycotina.</title>
        <authorList>
            <person name="Kijpornyongpan T."/>
            <person name="Mondo S.J."/>
            <person name="Barry K."/>
            <person name="Sandor L."/>
            <person name="Lee J."/>
            <person name="Lipzen A."/>
            <person name="Pangilinan J."/>
            <person name="LaButti K."/>
            <person name="Hainaut M."/>
            <person name="Henrissat B."/>
            <person name="Grigoriev I.V."/>
            <person name="Spatafora J.W."/>
            <person name="Aime M.C."/>
        </authorList>
    </citation>
    <scope>NUCLEOTIDE SEQUENCE [LARGE SCALE GENOMIC DNA]</scope>
    <source>
        <strain evidence="12 13">MCA 5214</strain>
    </source>
</reference>
<name>A0A316UXW3_9BASI</name>
<feature type="region of interest" description="Disordered" evidence="11">
    <location>
        <begin position="38"/>
        <end position="64"/>
    </location>
</feature>
<keyword evidence="8 9" id="KW-0472">Membrane</keyword>
<dbReference type="RefSeq" id="XP_025364752.1">
    <property type="nucleotide sequence ID" value="XM_025504947.1"/>
</dbReference>
<dbReference type="STRING" id="1569628.A0A316UXW3"/>
<proteinExistence type="inferred from homology"/>
<dbReference type="Gene3D" id="1.50.40.10">
    <property type="entry name" value="Mitochondrial carrier domain"/>
    <property type="match status" value="2"/>
</dbReference>
<dbReference type="Proteomes" id="UP000245884">
    <property type="component" value="Unassembled WGS sequence"/>
</dbReference>
<dbReference type="PROSITE" id="PS50920">
    <property type="entry name" value="SOLCAR"/>
    <property type="match status" value="3"/>
</dbReference>
<evidence type="ECO:0000256" key="1">
    <source>
        <dbReference type="ARBA" id="ARBA00004225"/>
    </source>
</evidence>
<evidence type="ECO:0000256" key="10">
    <source>
        <dbReference type="RuleBase" id="RU000488"/>
    </source>
</evidence>
<sequence>MDCADYKRQPSRLGASSSSRATLPSKVAAQPSLYALPAFDAPSHSSPPLNSSPPSPSPSLHRHTTFSGPLAGISAFSVVEPPQTTAGAPTAPRKRMSRAVKDVLFGSVAGMVAKVFEHPFDLIKVRLQTQPFTTPPPGSNQQPRGTLYNGALDAFRSTIRKEGFLGLFRGLSMPILGATMENATLFFTYNAIQGQLRRFNGEVSGGETGDQGGEEESALPMSQLAIAAAGAGAATSLVLTPVELIKCRMQVQMIGAEAQLLAKEVASGSTAGSTVTVEALNAARRSLPGPVALLRQTIQENGIRGLWLGQTGTLLRETGGGVAWFLAFEGACRSFVARRQQQQQVVAGGNKVTKADLSSLELVVAGAAAGVSYNVVLFPADVVKSTMQTEAELAAGSGNAKVAPSGFLTTFQRIWATRGIRGLYAGCGVTCLRSGPSSAIIFLLYSRLEQLADRRGW</sequence>
<dbReference type="GO" id="GO:0000064">
    <property type="term" value="F:L-ornithine transmembrane transporter activity"/>
    <property type="evidence" value="ECO:0007669"/>
    <property type="project" value="TreeGrafter"/>
</dbReference>
<dbReference type="PANTHER" id="PTHR45624:SF31">
    <property type="entry name" value="MITOCHONDRIAL ORNITHINE TRANSPORTER 1"/>
    <property type="match status" value="1"/>
</dbReference>
<dbReference type="PANTHER" id="PTHR45624">
    <property type="entry name" value="MITOCHONDRIAL BASIC AMINO ACIDS TRANSPORTER-RELATED"/>
    <property type="match status" value="1"/>
</dbReference>
<organism evidence="12 13">
    <name type="scientific">Jaminaea rosea</name>
    <dbReference type="NCBI Taxonomy" id="1569628"/>
    <lineage>
        <taxon>Eukaryota</taxon>
        <taxon>Fungi</taxon>
        <taxon>Dikarya</taxon>
        <taxon>Basidiomycota</taxon>
        <taxon>Ustilaginomycotina</taxon>
        <taxon>Exobasidiomycetes</taxon>
        <taxon>Microstromatales</taxon>
        <taxon>Microstromatales incertae sedis</taxon>
        <taxon>Jaminaea</taxon>
    </lineage>
</organism>
<gene>
    <name evidence="12" type="ORF">BDZ90DRAFT_229171</name>
</gene>
<keyword evidence="5" id="KW-0677">Repeat</keyword>
<dbReference type="InterPro" id="IPR023395">
    <property type="entry name" value="MCP_dom_sf"/>
</dbReference>
<dbReference type="GO" id="GO:0031966">
    <property type="term" value="C:mitochondrial membrane"/>
    <property type="evidence" value="ECO:0007669"/>
    <property type="project" value="UniProtKB-SubCell"/>
</dbReference>
<protein>
    <submittedName>
        <fullName evidence="12">Mitochondrial carrier</fullName>
    </submittedName>
</protein>
<comment type="subcellular location">
    <subcellularLocation>
        <location evidence="1">Mitochondrion membrane</location>
        <topology evidence="1">Multi-pass membrane protein</topology>
    </subcellularLocation>
</comment>
<dbReference type="SUPFAM" id="SSF103506">
    <property type="entry name" value="Mitochondrial carrier"/>
    <property type="match status" value="1"/>
</dbReference>
<feature type="repeat" description="Solcar" evidence="9">
    <location>
        <begin position="97"/>
        <end position="195"/>
    </location>
</feature>
<evidence type="ECO:0000256" key="9">
    <source>
        <dbReference type="PROSITE-ProRule" id="PRU00282"/>
    </source>
</evidence>
<keyword evidence="4 9" id="KW-0812">Transmembrane</keyword>
<keyword evidence="3 10" id="KW-0813">Transport</keyword>
<comment type="similarity">
    <text evidence="2 10">Belongs to the mitochondrial carrier (TC 2.A.29) family.</text>
</comment>
<evidence type="ECO:0000256" key="7">
    <source>
        <dbReference type="ARBA" id="ARBA00023128"/>
    </source>
</evidence>
<dbReference type="EMBL" id="KZ819662">
    <property type="protein sequence ID" value="PWN30140.1"/>
    <property type="molecule type" value="Genomic_DNA"/>
</dbReference>
<evidence type="ECO:0000256" key="6">
    <source>
        <dbReference type="ARBA" id="ARBA00022989"/>
    </source>
</evidence>
<dbReference type="GeneID" id="37026770"/>
<evidence type="ECO:0000256" key="5">
    <source>
        <dbReference type="ARBA" id="ARBA00022737"/>
    </source>
</evidence>
<evidence type="ECO:0000256" key="4">
    <source>
        <dbReference type="ARBA" id="ARBA00022692"/>
    </source>
</evidence>
<feature type="repeat" description="Solcar" evidence="9">
    <location>
        <begin position="219"/>
        <end position="334"/>
    </location>
</feature>
<feature type="repeat" description="Solcar" evidence="9">
    <location>
        <begin position="357"/>
        <end position="451"/>
    </location>
</feature>
<dbReference type="InterPro" id="IPR050567">
    <property type="entry name" value="Mitochondrial_Carrier"/>
</dbReference>
<evidence type="ECO:0000256" key="2">
    <source>
        <dbReference type="ARBA" id="ARBA00006375"/>
    </source>
</evidence>
<dbReference type="Pfam" id="PF00153">
    <property type="entry name" value="Mito_carr"/>
    <property type="match status" value="3"/>
</dbReference>
<keyword evidence="13" id="KW-1185">Reference proteome</keyword>
<evidence type="ECO:0000256" key="3">
    <source>
        <dbReference type="ARBA" id="ARBA00022448"/>
    </source>
</evidence>
<accession>A0A316UXW3</accession>
<dbReference type="InterPro" id="IPR018108">
    <property type="entry name" value="MCP_transmembrane"/>
</dbReference>
<dbReference type="GO" id="GO:1990575">
    <property type="term" value="P:mitochondrial L-ornithine transmembrane transport"/>
    <property type="evidence" value="ECO:0007669"/>
    <property type="project" value="TreeGrafter"/>
</dbReference>
<evidence type="ECO:0000313" key="13">
    <source>
        <dbReference type="Proteomes" id="UP000245884"/>
    </source>
</evidence>
<evidence type="ECO:0000256" key="11">
    <source>
        <dbReference type="SAM" id="MobiDB-lite"/>
    </source>
</evidence>
<dbReference type="OrthoDB" id="2139348at2759"/>